<keyword evidence="2" id="KW-1185">Reference proteome</keyword>
<dbReference type="WBParaSite" id="nRc.2.0.1.t39593-RA">
    <property type="protein sequence ID" value="nRc.2.0.1.t39593-RA"/>
    <property type="gene ID" value="nRc.2.0.1.g39593"/>
</dbReference>
<protein>
    <submittedName>
        <fullName evidence="3">Uncharacterized protein</fullName>
    </submittedName>
</protein>
<evidence type="ECO:0000313" key="2">
    <source>
        <dbReference type="Proteomes" id="UP000887565"/>
    </source>
</evidence>
<proteinExistence type="predicted"/>
<accession>A0A915KPD5</accession>
<dbReference type="AlphaFoldDB" id="A0A915KPD5"/>
<feature type="region of interest" description="Disordered" evidence="1">
    <location>
        <begin position="59"/>
        <end position="79"/>
    </location>
</feature>
<name>A0A915KPD5_ROMCU</name>
<sequence>MLTLEEKNQQQFQFFSRSELNVDMGEQYWTMPGCTGHTDGYIVMQEDRDSDLHRKFLQDREQEQTESVTEYLASVESLA</sequence>
<reference evidence="3" key="1">
    <citation type="submission" date="2022-11" db="UniProtKB">
        <authorList>
            <consortium name="WormBaseParasite"/>
        </authorList>
    </citation>
    <scope>IDENTIFICATION</scope>
</reference>
<evidence type="ECO:0000256" key="1">
    <source>
        <dbReference type="SAM" id="MobiDB-lite"/>
    </source>
</evidence>
<dbReference type="Proteomes" id="UP000887565">
    <property type="component" value="Unplaced"/>
</dbReference>
<evidence type="ECO:0000313" key="3">
    <source>
        <dbReference type="WBParaSite" id="nRc.2.0.1.t39593-RA"/>
    </source>
</evidence>
<organism evidence="2 3">
    <name type="scientific">Romanomermis culicivorax</name>
    <name type="common">Nematode worm</name>
    <dbReference type="NCBI Taxonomy" id="13658"/>
    <lineage>
        <taxon>Eukaryota</taxon>
        <taxon>Metazoa</taxon>
        <taxon>Ecdysozoa</taxon>
        <taxon>Nematoda</taxon>
        <taxon>Enoplea</taxon>
        <taxon>Dorylaimia</taxon>
        <taxon>Mermithida</taxon>
        <taxon>Mermithoidea</taxon>
        <taxon>Mermithidae</taxon>
        <taxon>Romanomermis</taxon>
    </lineage>
</organism>